<dbReference type="EMBL" id="QQRQ01000013">
    <property type="protein sequence ID" value="RFT06274.1"/>
    <property type="molecule type" value="Genomic_DNA"/>
</dbReference>
<name>A0A3E2B2R1_9FIRM</name>
<feature type="domain" description="SLH" evidence="3">
    <location>
        <begin position="85"/>
        <end position="148"/>
    </location>
</feature>
<feature type="domain" description="SLH" evidence="3">
    <location>
        <begin position="22"/>
        <end position="84"/>
    </location>
</feature>
<dbReference type="InterPro" id="IPR001119">
    <property type="entry name" value="SLH_dom"/>
</dbReference>
<dbReference type="AlphaFoldDB" id="A0A3E2B2R1"/>
<keyword evidence="2" id="KW-0732">Signal</keyword>
<dbReference type="RefSeq" id="WP_117142410.1">
    <property type="nucleotide sequence ID" value="NZ_DAIQVC010000047.1"/>
</dbReference>
<comment type="caution">
    <text evidence="4">The sequence shown here is derived from an EMBL/GenBank/DDBJ whole genome shotgun (WGS) entry which is preliminary data.</text>
</comment>
<evidence type="ECO:0000313" key="4">
    <source>
        <dbReference type="EMBL" id="RFT06274.1"/>
    </source>
</evidence>
<gene>
    <name evidence="4" type="ORF">DV520_08195</name>
</gene>
<sequence>MKHWKRFLSVFICLLFMLSAIGASATFSDQDQIQNTEAVDVCVSLNIIGGYPDGFYRPDGKVTRAQMCKMICLLCNGGREPALDTTPSTSFIDIQGWATPYIAACYAQDIVSGVSEDRFHPDGHVTAAQAAKMLLVTLGYSTDYEGFTGAAWSTNVTILATQAKLFDGLNLSPTQVLTRDEAAQMIWNALNAYEVTYTTQTVTDANGQESIKVVREEKVIAGTTDKLTLIKDKYSIDTPPTEKKTQP</sequence>
<dbReference type="Proteomes" id="UP000260649">
    <property type="component" value="Unassembled WGS sequence"/>
</dbReference>
<dbReference type="OrthoDB" id="1856031at2"/>
<dbReference type="Pfam" id="PF00395">
    <property type="entry name" value="SLH"/>
    <property type="match status" value="2"/>
</dbReference>
<dbReference type="GeneID" id="97995708"/>
<evidence type="ECO:0000256" key="1">
    <source>
        <dbReference type="ARBA" id="ARBA00022737"/>
    </source>
</evidence>
<feature type="chain" id="PRO_5017794856" evidence="2">
    <location>
        <begin position="26"/>
        <end position="247"/>
    </location>
</feature>
<feature type="signal peptide" evidence="2">
    <location>
        <begin position="1"/>
        <end position="25"/>
    </location>
</feature>
<proteinExistence type="predicted"/>
<protein>
    <submittedName>
        <fullName evidence="4">S-layer homology domain-containing protein</fullName>
    </submittedName>
</protein>
<keyword evidence="1" id="KW-0677">Repeat</keyword>
<accession>A0A3E2B2R1</accession>
<keyword evidence="5" id="KW-1185">Reference proteome</keyword>
<reference evidence="4 5" key="1">
    <citation type="submission" date="2018-07" db="EMBL/GenBank/DDBJ databases">
        <title>GABA Modulating Bacteria of the Human Gut Microbiota.</title>
        <authorList>
            <person name="Strandwitz P."/>
            <person name="Kim K.H."/>
            <person name="Terekhova D."/>
            <person name="Liu J.K."/>
            <person name="Sharma A."/>
            <person name="Levering J."/>
            <person name="Mcdonald D."/>
            <person name="Dietrich D."/>
            <person name="Ramadhar T.R."/>
            <person name="Lekbua A."/>
            <person name="Mroue N."/>
            <person name="Liston C."/>
            <person name="Stewart E.J."/>
            <person name="Dubin M.J."/>
            <person name="Zengler K."/>
            <person name="Knight R."/>
            <person name="Gilbert J.A."/>
            <person name="Clardy J."/>
            <person name="Lewis K."/>
        </authorList>
    </citation>
    <scope>NUCLEOTIDE SEQUENCE [LARGE SCALE GENOMIC DNA]</scope>
    <source>
        <strain evidence="4 5">KLE1738</strain>
    </source>
</reference>
<evidence type="ECO:0000256" key="2">
    <source>
        <dbReference type="SAM" id="SignalP"/>
    </source>
</evidence>
<dbReference type="PROSITE" id="PS51272">
    <property type="entry name" value="SLH"/>
    <property type="match status" value="2"/>
</dbReference>
<evidence type="ECO:0000259" key="3">
    <source>
        <dbReference type="PROSITE" id="PS51272"/>
    </source>
</evidence>
<organism evidence="4 5">
    <name type="scientific">Evtepia gabavorous</name>
    <dbReference type="NCBI Taxonomy" id="2211183"/>
    <lineage>
        <taxon>Bacteria</taxon>
        <taxon>Bacillati</taxon>
        <taxon>Bacillota</taxon>
        <taxon>Clostridia</taxon>
        <taxon>Eubacteriales</taxon>
        <taxon>Evtepia</taxon>
    </lineage>
</organism>
<evidence type="ECO:0000313" key="5">
    <source>
        <dbReference type="Proteomes" id="UP000260649"/>
    </source>
</evidence>